<dbReference type="GO" id="GO:0005524">
    <property type="term" value="F:ATP binding"/>
    <property type="evidence" value="ECO:0007669"/>
    <property type="project" value="UniProtKB-KW"/>
</dbReference>
<evidence type="ECO:0000256" key="1">
    <source>
        <dbReference type="ARBA" id="ARBA00001946"/>
    </source>
</evidence>
<sequence>MHMLIFKNPVSGGMTRRTPVLVVSGVSSGVGKTSVTIGIMAALTCRGMRVQPFKVGPDYLDTMHHTIACGGLPSVNLDGYMMGRDGVLESFDRNCHASHADIAVVEGCMGLFDGRDGHTDCGSTAEIAKWLGAPVVLVVDAWCLGRSAAAMTHGYASFDPDVALAGVVFNKIGGESHATWLRDAITSSMFTRAIPVLGCLPKNANVVLPERHLGLHMPTEASNDSGAAVQDLLRSIVEAHMDMDMLVRAATASALPPTKSDELPRPSLDMFATLPPNLPPVRFGVAKDAAFCFYYHDNLHLLEMAGATLVYFSPIHDHALPRDLHGLVFGGGYPELHAAALDANATMRASIRAFAAAGGLIYAECGGLMYLAQHLHVSSTSSHAMVGLLPFDATMTPRMTMGYCEATPSPALARLLHLPHDLVFRCHQFHFSEATLHGAPLERVDAAGRGVGWKGVADAAYLSTMVRAHAMPPAPEGIVQDATIASYCHIHFGASPALPLALVHAARRRMRIVSFESSATEILGAVWTTPLDGHATTTTTLRGVSEFCDHPPWLVAPLPRLTRSLITATTSEAIEAQVQALHAAGVRNLHEIDTTFLASARPDIVFTQDACDRCATTESALARALDTADLPWASPVVCRPLTIAAILAQVEHIGHAVGEPDRGMRLRASLDARLAAVHAQVAAVDQKVRVLGLESAFPLVASGQWLPDMRARAGAVEALTQSSVGCPPRRLDWTADVLLSAPDVLVVACCGKTARQSASEVARHMSTQPGFWDLPAMQTGQLYVIDHDVLSRPGPRVVDGVEILAMLFYPDAGIAVHNTTAAVLQYVGPLRMPAASMVDDDALWVTVLPKETMDSVDPAQGWQVTPRTRSDDCPGAMAAHTVVVHQATKSLVLLAGDSQSKSLSRRMWRYEPTTTLPWTALDTTTVYGEEADVPTDRSNHAAAIWRDDVLVVFGGWDDAGLRPLAALELLDLRTNCWTHGSTVGTPPSARANPSLVVHDNRAIVFGGWDGHTRFNDVVCLDLTTWRWTRGALRDDTEVPAPRTDHSAVWWPKGEAMVVFGGTSVHGPLDDVWLLREHAWTRMTCTGDVLPPRTSHAAVLVQDHIMLVTGGQSPTSSVFDTCYALDLQTQMWTRVVDLPSRVCRHAMAVLDNVVYLYGGYDGARVTSTMWSIACGDGERGSNTPSQAIAAVDATREEESVASTPAATSWAPSTPLTWADIEADAAFADDVVEIDEMEDEDQPSERYRLLHRVACARGYVQYVDPTSGYTVFTSIFLQDRACCGYRCRHCPWGHKNVPKHSTVNATLEW</sequence>
<evidence type="ECO:0000313" key="10">
    <source>
        <dbReference type="Proteomes" id="UP000332933"/>
    </source>
</evidence>
<dbReference type="Gene3D" id="2.120.10.80">
    <property type="entry name" value="Kelch-type beta propeller"/>
    <property type="match status" value="2"/>
</dbReference>
<dbReference type="NCBIfam" id="NF002204">
    <property type="entry name" value="PRK01077.1"/>
    <property type="match status" value="1"/>
</dbReference>
<dbReference type="PROSITE" id="PS50983">
    <property type="entry name" value="FE_B12_PBP"/>
    <property type="match status" value="1"/>
</dbReference>
<gene>
    <name evidence="9" type="primary">Aste57867_11309</name>
    <name evidence="8" type="ORF">As57867_011267</name>
    <name evidence="9" type="ORF">ASTE57867_11309</name>
</gene>
<dbReference type="InterPro" id="IPR011698">
    <property type="entry name" value="GATase_3"/>
</dbReference>
<dbReference type="OrthoDB" id="549173at2759"/>
<reference evidence="8" key="2">
    <citation type="submission" date="2019-06" db="EMBL/GenBank/DDBJ databases">
        <title>Genomics analysis of Aphanomyces spp. identifies a new class of oomycete effector associated with host adaptation.</title>
        <authorList>
            <person name="Gaulin E."/>
        </authorList>
    </citation>
    <scope>NUCLEOTIDE SEQUENCE</scope>
    <source>
        <strain evidence="8">CBS 578.67</strain>
    </source>
</reference>
<keyword evidence="10" id="KW-1185">Reference proteome</keyword>
<dbReference type="CDD" id="cd05388">
    <property type="entry name" value="CobB_N"/>
    <property type="match status" value="1"/>
</dbReference>
<dbReference type="EMBL" id="VJMH01005270">
    <property type="protein sequence ID" value="KAF0698061.1"/>
    <property type="molecule type" value="Genomic_DNA"/>
</dbReference>
<dbReference type="Pfam" id="PF01497">
    <property type="entry name" value="Peripla_BP_2"/>
    <property type="match status" value="1"/>
</dbReference>
<dbReference type="NCBIfam" id="TIGR00379">
    <property type="entry name" value="cobB"/>
    <property type="match status" value="1"/>
</dbReference>
<evidence type="ECO:0000256" key="3">
    <source>
        <dbReference type="ARBA" id="ARBA00022741"/>
    </source>
</evidence>
<feature type="domain" description="Fe/B12 periplasmic-binding" evidence="7">
    <location>
        <begin position="511"/>
        <end position="812"/>
    </location>
</feature>
<dbReference type="PROSITE" id="PS51274">
    <property type="entry name" value="GATASE_COBBQ"/>
    <property type="match status" value="1"/>
</dbReference>
<dbReference type="InterPro" id="IPR027417">
    <property type="entry name" value="P-loop_NTPase"/>
</dbReference>
<protein>
    <submittedName>
        <fullName evidence="9">Aste57867_11309 protein</fullName>
    </submittedName>
</protein>
<evidence type="ECO:0000256" key="5">
    <source>
        <dbReference type="ARBA" id="ARBA00022842"/>
    </source>
</evidence>
<comment type="cofactor">
    <cofactor evidence="1">
        <name>Mg(2+)</name>
        <dbReference type="ChEBI" id="CHEBI:18420"/>
    </cofactor>
</comment>
<dbReference type="GO" id="GO:0042242">
    <property type="term" value="F:cobyrinic acid a,c-diamide synthase activity"/>
    <property type="evidence" value="ECO:0007669"/>
    <property type="project" value="InterPro"/>
</dbReference>
<keyword evidence="5" id="KW-0460">Magnesium</keyword>
<dbReference type="PANTHER" id="PTHR43873:SF1">
    <property type="entry name" value="COBYRINATE A,C-DIAMIDE SYNTHASE"/>
    <property type="match status" value="1"/>
</dbReference>
<dbReference type="InterPro" id="IPR002586">
    <property type="entry name" value="CobQ/CobB/MinD/ParA_Nub-bd_dom"/>
</dbReference>
<dbReference type="PANTHER" id="PTHR43873">
    <property type="entry name" value="COBYRINATE A,C-DIAMIDE SYNTHASE"/>
    <property type="match status" value="1"/>
</dbReference>
<reference evidence="9 10" key="1">
    <citation type="submission" date="2019-03" db="EMBL/GenBank/DDBJ databases">
        <authorList>
            <person name="Gaulin E."/>
            <person name="Dumas B."/>
        </authorList>
    </citation>
    <scope>NUCLEOTIDE SEQUENCE [LARGE SCALE GENOMIC DNA]</scope>
    <source>
        <strain evidence="9">CBS 568.67</strain>
    </source>
</reference>
<dbReference type="InterPro" id="IPR015915">
    <property type="entry name" value="Kelch-typ_b-propeller"/>
</dbReference>
<dbReference type="Pfam" id="PF24681">
    <property type="entry name" value="Kelch_KLHDC2_KLHL20_DRC7"/>
    <property type="match status" value="2"/>
</dbReference>
<proteinExistence type="inferred from homology"/>
<dbReference type="Pfam" id="PF07685">
    <property type="entry name" value="GATase_3"/>
    <property type="match status" value="1"/>
</dbReference>
<dbReference type="Proteomes" id="UP000332933">
    <property type="component" value="Unassembled WGS sequence"/>
</dbReference>
<evidence type="ECO:0000313" key="9">
    <source>
        <dbReference type="EMBL" id="VFT88171.1"/>
    </source>
</evidence>
<keyword evidence="6" id="KW-0315">Glutamine amidotransferase</keyword>
<dbReference type="InterPro" id="IPR029062">
    <property type="entry name" value="Class_I_gatase-like"/>
</dbReference>
<dbReference type="Pfam" id="PF01656">
    <property type="entry name" value="CbiA"/>
    <property type="match status" value="1"/>
</dbReference>
<dbReference type="SUPFAM" id="SSF50965">
    <property type="entry name" value="Galactose oxidase, central domain"/>
    <property type="match status" value="1"/>
</dbReference>
<dbReference type="HAMAP" id="MF_00027">
    <property type="entry name" value="CobB_CbiA"/>
    <property type="match status" value="1"/>
</dbReference>
<dbReference type="Gene3D" id="3.40.50.1980">
    <property type="entry name" value="Nitrogenase molybdenum iron protein domain"/>
    <property type="match status" value="2"/>
</dbReference>
<name>A0A485KSJ9_9STRA</name>
<dbReference type="Gene3D" id="3.40.50.300">
    <property type="entry name" value="P-loop containing nucleotide triphosphate hydrolases"/>
    <property type="match status" value="1"/>
</dbReference>
<keyword evidence="2" id="KW-0436">Ligase</keyword>
<dbReference type="Pfam" id="PF17653">
    <property type="entry name" value="DUF5522"/>
    <property type="match status" value="1"/>
</dbReference>
<dbReference type="SUPFAM" id="SSF53807">
    <property type="entry name" value="Helical backbone' metal receptor"/>
    <property type="match status" value="1"/>
</dbReference>
<dbReference type="EMBL" id="CAADRA010005291">
    <property type="protein sequence ID" value="VFT88171.1"/>
    <property type="molecule type" value="Genomic_DNA"/>
</dbReference>
<dbReference type="SUPFAM" id="SSF52317">
    <property type="entry name" value="Class I glutamine amidotransferase-like"/>
    <property type="match status" value="1"/>
</dbReference>
<dbReference type="InterPro" id="IPR006652">
    <property type="entry name" value="Kelch_1"/>
</dbReference>
<accession>A0A485KSJ9</accession>
<evidence type="ECO:0000256" key="6">
    <source>
        <dbReference type="ARBA" id="ARBA00022962"/>
    </source>
</evidence>
<dbReference type="InterPro" id="IPR040807">
    <property type="entry name" value="DUF5522"/>
</dbReference>
<evidence type="ECO:0000256" key="4">
    <source>
        <dbReference type="ARBA" id="ARBA00022840"/>
    </source>
</evidence>
<keyword evidence="3" id="KW-0547">Nucleotide-binding</keyword>
<dbReference type="CDD" id="cd03130">
    <property type="entry name" value="GATase1_CobB"/>
    <property type="match status" value="1"/>
</dbReference>
<organism evidence="9 10">
    <name type="scientific">Aphanomyces stellatus</name>
    <dbReference type="NCBI Taxonomy" id="120398"/>
    <lineage>
        <taxon>Eukaryota</taxon>
        <taxon>Sar</taxon>
        <taxon>Stramenopiles</taxon>
        <taxon>Oomycota</taxon>
        <taxon>Saprolegniomycetes</taxon>
        <taxon>Saprolegniales</taxon>
        <taxon>Verrucalvaceae</taxon>
        <taxon>Aphanomyces</taxon>
    </lineage>
</organism>
<dbReference type="SMART" id="SM00612">
    <property type="entry name" value="Kelch"/>
    <property type="match status" value="3"/>
</dbReference>
<evidence type="ECO:0000313" key="8">
    <source>
        <dbReference type="EMBL" id="KAF0698061.1"/>
    </source>
</evidence>
<dbReference type="InterPro" id="IPR004484">
    <property type="entry name" value="CbiA/CobB_synth"/>
</dbReference>
<dbReference type="InterPro" id="IPR002491">
    <property type="entry name" value="ABC_transptr_periplasmic_BD"/>
</dbReference>
<keyword evidence="4" id="KW-0067">ATP-binding</keyword>
<dbReference type="Gene3D" id="3.40.50.880">
    <property type="match status" value="1"/>
</dbReference>
<dbReference type="InterPro" id="IPR011043">
    <property type="entry name" value="Gal_Oxase/kelch_b-propeller"/>
</dbReference>
<dbReference type="SUPFAM" id="SSF52540">
    <property type="entry name" value="P-loop containing nucleoside triphosphate hydrolases"/>
    <property type="match status" value="1"/>
</dbReference>
<evidence type="ECO:0000256" key="2">
    <source>
        <dbReference type="ARBA" id="ARBA00022598"/>
    </source>
</evidence>
<evidence type="ECO:0000259" key="7">
    <source>
        <dbReference type="PROSITE" id="PS50983"/>
    </source>
</evidence>